<evidence type="ECO:0000256" key="2">
    <source>
        <dbReference type="ARBA" id="ARBA00022676"/>
    </source>
</evidence>
<reference evidence="5 6" key="1">
    <citation type="submission" date="2020-08" db="EMBL/GenBank/DDBJ databases">
        <title>Genomic Encyclopedia of Type Strains, Phase IV (KMG-IV): sequencing the most valuable type-strain genomes for metagenomic binning, comparative biology and taxonomic classification.</title>
        <authorList>
            <person name="Goeker M."/>
        </authorList>
    </citation>
    <scope>NUCLEOTIDE SEQUENCE [LARGE SCALE GENOMIC DNA]</scope>
    <source>
        <strain evidence="5 6">DSM 102850</strain>
    </source>
</reference>
<name>A0A840I477_9PROT</name>
<dbReference type="PANTHER" id="PTHR43179:SF12">
    <property type="entry name" value="GALACTOFURANOSYLTRANSFERASE GLFT2"/>
    <property type="match status" value="1"/>
</dbReference>
<evidence type="ECO:0000313" key="6">
    <source>
        <dbReference type="Proteomes" id="UP000563524"/>
    </source>
</evidence>
<sequence>MLNDEAGTLAASVVLPTYARPAKLSACLEGLARLKLDAPFEVVVVDDGSPEPVAPVVEAFSDRLTVRCLRQANAGPARARNHGAAAARGRWLAFTDDDCEPEPGWLLALVRALEAQPDALVGGATVNAVGDNIYADTAQDLVSFLYEHAKVKAADGEGFDFFTSNNMACAKASFTALGGFDETFPLAAGEDRDFGLRFKASGGPLLFEPKAVMRHHHDMSLSRFVRQQRNYGRGAFHLRARASEKGGGKVPFEGVRFYSGMLSYPFRHRSPKPLARAVLLGLSQAAMVAGFAQEAVQRRGGGGGVV</sequence>
<dbReference type="InterPro" id="IPR029044">
    <property type="entry name" value="Nucleotide-diphossugar_trans"/>
</dbReference>
<keyword evidence="2" id="KW-0328">Glycosyltransferase</keyword>
<dbReference type="AlphaFoldDB" id="A0A840I477"/>
<dbReference type="GO" id="GO:0016757">
    <property type="term" value="F:glycosyltransferase activity"/>
    <property type="evidence" value="ECO:0007669"/>
    <property type="project" value="UniProtKB-KW"/>
</dbReference>
<protein>
    <submittedName>
        <fullName evidence="5">GT2 family glycosyltransferase</fullName>
    </submittedName>
</protein>
<dbReference type="Gene3D" id="3.90.550.10">
    <property type="entry name" value="Spore Coat Polysaccharide Biosynthesis Protein SpsA, Chain A"/>
    <property type="match status" value="1"/>
</dbReference>
<dbReference type="CDD" id="cd00761">
    <property type="entry name" value="Glyco_tranf_GTA_type"/>
    <property type="match status" value="1"/>
</dbReference>
<evidence type="ECO:0000256" key="3">
    <source>
        <dbReference type="ARBA" id="ARBA00022679"/>
    </source>
</evidence>
<dbReference type="PANTHER" id="PTHR43179">
    <property type="entry name" value="RHAMNOSYLTRANSFERASE WBBL"/>
    <property type="match status" value="1"/>
</dbReference>
<keyword evidence="3 5" id="KW-0808">Transferase</keyword>
<proteinExistence type="inferred from homology"/>
<evidence type="ECO:0000256" key="1">
    <source>
        <dbReference type="ARBA" id="ARBA00006739"/>
    </source>
</evidence>
<evidence type="ECO:0000313" key="5">
    <source>
        <dbReference type="EMBL" id="MBB4659081.1"/>
    </source>
</evidence>
<dbReference type="RefSeq" id="WP_183817277.1">
    <property type="nucleotide sequence ID" value="NZ_JACHOB010000002.1"/>
</dbReference>
<evidence type="ECO:0000259" key="4">
    <source>
        <dbReference type="Pfam" id="PF00535"/>
    </source>
</evidence>
<dbReference type="InterPro" id="IPR001173">
    <property type="entry name" value="Glyco_trans_2-like"/>
</dbReference>
<keyword evidence="6" id="KW-1185">Reference proteome</keyword>
<dbReference type="EMBL" id="JACHOB010000002">
    <property type="protein sequence ID" value="MBB4659081.1"/>
    <property type="molecule type" value="Genomic_DNA"/>
</dbReference>
<dbReference type="SUPFAM" id="SSF53448">
    <property type="entry name" value="Nucleotide-diphospho-sugar transferases"/>
    <property type="match status" value="1"/>
</dbReference>
<dbReference type="Pfam" id="PF00535">
    <property type="entry name" value="Glycos_transf_2"/>
    <property type="match status" value="1"/>
</dbReference>
<dbReference type="Proteomes" id="UP000563524">
    <property type="component" value="Unassembled WGS sequence"/>
</dbReference>
<comment type="similarity">
    <text evidence="1">Belongs to the glycosyltransferase 2 family.</text>
</comment>
<comment type="caution">
    <text evidence="5">The sequence shown here is derived from an EMBL/GenBank/DDBJ whole genome shotgun (WGS) entry which is preliminary data.</text>
</comment>
<organism evidence="5 6">
    <name type="scientific">Parvularcula dongshanensis</name>
    <dbReference type="NCBI Taxonomy" id="1173995"/>
    <lineage>
        <taxon>Bacteria</taxon>
        <taxon>Pseudomonadati</taxon>
        <taxon>Pseudomonadota</taxon>
        <taxon>Alphaproteobacteria</taxon>
        <taxon>Parvularculales</taxon>
        <taxon>Parvularculaceae</taxon>
        <taxon>Parvularcula</taxon>
    </lineage>
</organism>
<feature type="domain" description="Glycosyltransferase 2-like" evidence="4">
    <location>
        <begin position="12"/>
        <end position="134"/>
    </location>
</feature>
<gene>
    <name evidence="5" type="ORF">GGQ59_001595</name>
</gene>
<accession>A0A840I477</accession>